<keyword evidence="2" id="KW-0472">Membrane</keyword>
<evidence type="ECO:0000313" key="4">
    <source>
        <dbReference type="Proteomes" id="UP000076154"/>
    </source>
</evidence>
<evidence type="ECO:0000256" key="2">
    <source>
        <dbReference type="SAM" id="Phobius"/>
    </source>
</evidence>
<gene>
    <name evidence="3" type="ORF">Hypma_015229</name>
</gene>
<evidence type="ECO:0000313" key="3">
    <source>
        <dbReference type="EMBL" id="RDB29077.1"/>
    </source>
</evidence>
<dbReference type="AlphaFoldDB" id="A0A369K8A1"/>
<dbReference type="Proteomes" id="UP000076154">
    <property type="component" value="Unassembled WGS sequence"/>
</dbReference>
<keyword evidence="2" id="KW-1133">Transmembrane helix</keyword>
<keyword evidence="4" id="KW-1185">Reference proteome</keyword>
<feature type="region of interest" description="Disordered" evidence="1">
    <location>
        <begin position="86"/>
        <end position="119"/>
    </location>
</feature>
<accession>A0A369K8A1</accession>
<feature type="region of interest" description="Disordered" evidence="1">
    <location>
        <begin position="890"/>
        <end position="915"/>
    </location>
</feature>
<dbReference type="EMBL" id="LUEZ02000010">
    <property type="protein sequence ID" value="RDB29077.1"/>
    <property type="molecule type" value="Genomic_DNA"/>
</dbReference>
<dbReference type="OrthoDB" id="6105938at2759"/>
<organism evidence="3 4">
    <name type="scientific">Hypsizygus marmoreus</name>
    <name type="common">White beech mushroom</name>
    <name type="synonym">Agaricus marmoreus</name>
    <dbReference type="NCBI Taxonomy" id="39966"/>
    <lineage>
        <taxon>Eukaryota</taxon>
        <taxon>Fungi</taxon>
        <taxon>Dikarya</taxon>
        <taxon>Basidiomycota</taxon>
        <taxon>Agaricomycotina</taxon>
        <taxon>Agaricomycetes</taxon>
        <taxon>Agaricomycetidae</taxon>
        <taxon>Agaricales</taxon>
        <taxon>Tricholomatineae</taxon>
        <taxon>Lyophyllaceae</taxon>
        <taxon>Hypsizygus</taxon>
    </lineage>
</organism>
<feature type="region of interest" description="Disordered" evidence="1">
    <location>
        <begin position="854"/>
        <end position="877"/>
    </location>
</feature>
<sequence>MCSNLFKTNKNKTLGVEIISEQDEQTIPLANYRVHVTLRDERMFVRDWFEPLKLEQETTMSDDDEFDNLPDEFADIDGVDWNEILSGVPPPPTNPIPDDHVELPRHRSPSANSSTHYSYDDDMDSAFLAELDDLERNAVQGGAGPSRNHASSSIQNTRVIGTVAASRRLGGMCPVCGVSPHPHLCLELQSPIRTQEPMVVRLASPSVRGPLSGEQAHIVITLFLDALDSRPSSSCPQSPKKREIEDGEVGRRALKRSRSEASPLEVHSPRKKGKAKATGNEVLEILSNFEDELSFTLGALYAHVHDQGSIALQLISETHAATRSVVNVGGSGNRRKNNCPICRTVLSRTMPMIPNFAMDNTVDKHITILGQNGIDEWKPGGAKFKEWNARKEQWKKDVAERARAAVQQRKGKQKATIVNLRDFIDVFIPDDEGDEDYVDEVELGQALDVRLLDSPTIVCMLVDFAPALGATTNVQVPSEHPSALLSFTAALSAADYDELKRARARLQLWSNIPFDDGLWAESDFGEPENAREPANVTGTEVYLGAAREDGIVVHVLSVQLSVPLPDKYSRFAYTYRVAYPDGEIKWLGQFGQDGTLIVDHSQRDSTLVLGKGWSVRNRELVWTGLPQAKDTEVLRLSDPELYTIYTPGSRWGSAQQSSSVAFLVPRAGPRSILLRPTYALSTSPDTVISSVSPSGIISVSGAGSLFLRTYVPSRSNLSKFMNTVLPTDRVRLAALDPSTGLALVTTAKGVYPVNAVAVPLLPIQPTRNYTRFTVPITSLAALLPATSHLCISSPANTTFIPTGNPTEEVSFLVPPTGGEFVLSPVFNFEQCQVSILSDYTAVIPSFNGPGNLPTPPLSPKLRSVPLPNLDASSQAAAPVTEELQLAQDVPQHEDDVPVPGTPPSPPPPPPPHVARRHMHLHGNVVLMYLQLVLASARSILVTGFMLLLSKISGKDKKAHKKKESASVPESEEESEAGEGVSENGELGTIDDGPGERGEVGAPSQLVVPPVPVPEVPVVEVGPPTETGILSSLVVEVSGKTLVVAYRSVAADRGIVVEASGVKLDAKVRRLEGGVCLAEFEGGGSVKISQA</sequence>
<proteinExistence type="predicted"/>
<feature type="compositionally biased region" description="Basic and acidic residues" evidence="1">
    <location>
        <begin position="240"/>
        <end position="251"/>
    </location>
</feature>
<comment type="caution">
    <text evidence="3">The sequence shown here is derived from an EMBL/GenBank/DDBJ whole genome shotgun (WGS) entry which is preliminary data.</text>
</comment>
<feature type="transmembrane region" description="Helical" evidence="2">
    <location>
        <begin position="925"/>
        <end position="948"/>
    </location>
</feature>
<feature type="compositionally biased region" description="Pro residues" evidence="1">
    <location>
        <begin position="899"/>
        <end position="912"/>
    </location>
</feature>
<dbReference type="InParanoid" id="A0A369K8A1"/>
<reference evidence="3" key="1">
    <citation type="submission" date="2018-04" db="EMBL/GenBank/DDBJ databases">
        <title>Whole genome sequencing of Hypsizygus marmoreus.</title>
        <authorList>
            <person name="Choi I.-G."/>
            <person name="Min B."/>
            <person name="Kim J.-G."/>
            <person name="Kim S."/>
            <person name="Oh Y.-L."/>
            <person name="Kong W.-S."/>
            <person name="Park H."/>
            <person name="Jeong J."/>
            <person name="Song E.-S."/>
        </authorList>
    </citation>
    <scope>NUCLEOTIDE SEQUENCE [LARGE SCALE GENOMIC DNA]</scope>
    <source>
        <strain evidence="3">51987-8</strain>
    </source>
</reference>
<protein>
    <submittedName>
        <fullName evidence="3">Uncharacterized protein</fullName>
    </submittedName>
</protein>
<name>A0A369K8A1_HYPMA</name>
<keyword evidence="2" id="KW-0812">Transmembrane</keyword>
<feature type="region of interest" description="Disordered" evidence="1">
    <location>
        <begin position="955"/>
        <end position="1005"/>
    </location>
</feature>
<feature type="region of interest" description="Disordered" evidence="1">
    <location>
        <begin position="229"/>
        <end position="277"/>
    </location>
</feature>
<evidence type="ECO:0000256" key="1">
    <source>
        <dbReference type="SAM" id="MobiDB-lite"/>
    </source>
</evidence>